<comment type="caution">
    <text evidence="4">The sequence shown here is derived from an EMBL/GenBank/DDBJ whole genome shotgun (WGS) entry which is preliminary data.</text>
</comment>
<keyword evidence="2" id="KW-0472">Membrane</keyword>
<feature type="compositionally biased region" description="Low complexity" evidence="1">
    <location>
        <begin position="227"/>
        <end position="238"/>
    </location>
</feature>
<feature type="region of interest" description="Disordered" evidence="1">
    <location>
        <begin position="93"/>
        <end position="124"/>
    </location>
</feature>
<dbReference type="EMBL" id="JABBGH010000002">
    <property type="protein sequence ID" value="NML66011.1"/>
    <property type="molecule type" value="Genomic_DNA"/>
</dbReference>
<name>A0A7Y0AEP2_9BACT</name>
<feature type="region of interest" description="Disordered" evidence="1">
    <location>
        <begin position="272"/>
        <end position="333"/>
    </location>
</feature>
<gene>
    <name evidence="4" type="ORF">HHL22_12430</name>
</gene>
<feature type="region of interest" description="Disordered" evidence="1">
    <location>
        <begin position="1"/>
        <end position="22"/>
    </location>
</feature>
<evidence type="ECO:0000259" key="3">
    <source>
        <dbReference type="Pfam" id="PF13568"/>
    </source>
</evidence>
<dbReference type="Pfam" id="PF13568">
    <property type="entry name" value="OMP_b-brl_2"/>
    <property type="match status" value="1"/>
</dbReference>
<accession>A0A7Y0AEP2</accession>
<keyword evidence="2" id="KW-0812">Transmembrane</keyword>
<feature type="domain" description="Outer membrane protein beta-barrel" evidence="3">
    <location>
        <begin position="427"/>
        <end position="573"/>
    </location>
</feature>
<proteinExistence type="predicted"/>
<feature type="compositionally biased region" description="Low complexity" evidence="1">
    <location>
        <begin position="210"/>
        <end position="220"/>
    </location>
</feature>
<evidence type="ECO:0000256" key="1">
    <source>
        <dbReference type="SAM" id="MobiDB-lite"/>
    </source>
</evidence>
<keyword evidence="5" id="KW-1185">Reference proteome</keyword>
<feature type="transmembrane region" description="Helical" evidence="2">
    <location>
        <begin position="63"/>
        <end position="82"/>
    </location>
</feature>
<evidence type="ECO:0000313" key="4">
    <source>
        <dbReference type="EMBL" id="NML66011.1"/>
    </source>
</evidence>
<dbReference type="Proteomes" id="UP000559626">
    <property type="component" value="Unassembled WGS sequence"/>
</dbReference>
<organism evidence="4 5">
    <name type="scientific">Hymenobacter polaris</name>
    <dbReference type="NCBI Taxonomy" id="2682546"/>
    <lineage>
        <taxon>Bacteria</taxon>
        <taxon>Pseudomonadati</taxon>
        <taxon>Bacteroidota</taxon>
        <taxon>Cytophagia</taxon>
        <taxon>Cytophagales</taxon>
        <taxon>Hymenobacteraceae</taxon>
        <taxon>Hymenobacter</taxon>
    </lineage>
</organism>
<dbReference type="RefSeq" id="WP_169531671.1">
    <property type="nucleotide sequence ID" value="NZ_JABBGH010000002.1"/>
</dbReference>
<dbReference type="AlphaFoldDB" id="A0A7Y0AEP2"/>
<protein>
    <submittedName>
        <fullName evidence="4">Outer membrane beta-barrel protein</fullName>
    </submittedName>
</protein>
<sequence length="622" mass="65118">MNEGPDFQPRPDDDDARDPLLGALRQRLGERFGQEPPPELWASIRQQLPAATPRPWWLRSRQLLALLVLLGGVLLGGTAVWLTQLARPTPRLAHRPATQPIAPGTAARLSRSAAGRTAANLPAPAPDALSLSVAKSTAAHASVSVPAAAMPGSRATTPSLAARNQTRPALGPVGNATATKSASHLLATATGHRPKSGMLLEKSVVPSARSARSGLRLARATPASNRQPTAAAQLAQPTGGEPPRASAATTAIAADGQPAASAPATDRQLTATASADLPAPRGAVAGHRRRRPAGQAVAATMAPATTRQSRRAARQPTGLGEITTQPAASEAGLRTAATATSVPPAALDSLAVRRVRLPLATLALPAPLAARPDSAGPWLPPVRRWSVLALAGPTISYRALGQPFSNVPVYTTNPTNTSTFSGRSSSSASLVDLERPAAGLGAQVQVRRVLTGRWALALGAGYQEYATQLNLRVQTYQLTAGTLVLDTVPTLVRQRDTYRFLTLPVQLSYALGPPRGRWSLGLLAGLEPSLYMGGRTTENSTCSCQQQVFTSASGSPYSALTLGLSLGLDARYRLGGPAARWQWVLQPTGRYVATRFVRAASLAYTPRQPFSFGLLTGLAWEF</sequence>
<keyword evidence="2" id="KW-1133">Transmembrane helix</keyword>
<reference evidence="4 5" key="1">
    <citation type="submission" date="2020-04" db="EMBL/GenBank/DDBJ databases">
        <title>Hymenobacter polaris sp. nov., isolated from Arctic soil.</title>
        <authorList>
            <person name="Dahal R.H."/>
        </authorList>
    </citation>
    <scope>NUCLEOTIDE SEQUENCE [LARGE SCALE GENOMIC DNA]</scope>
    <source>
        <strain evidence="4 5">RP-2-7</strain>
    </source>
</reference>
<evidence type="ECO:0000313" key="5">
    <source>
        <dbReference type="Proteomes" id="UP000559626"/>
    </source>
</evidence>
<dbReference type="InterPro" id="IPR025665">
    <property type="entry name" value="Beta-barrel_OMP_2"/>
</dbReference>
<evidence type="ECO:0000256" key="2">
    <source>
        <dbReference type="SAM" id="Phobius"/>
    </source>
</evidence>
<feature type="region of interest" description="Disordered" evidence="1">
    <location>
        <begin position="210"/>
        <end position="248"/>
    </location>
</feature>